<proteinExistence type="predicted"/>
<dbReference type="AlphaFoldDB" id="A0AAV7REM2"/>
<dbReference type="Proteomes" id="UP001066276">
    <property type="component" value="Chromosome 5"/>
</dbReference>
<name>A0AAV7REM2_PLEWA</name>
<organism evidence="2 3">
    <name type="scientific">Pleurodeles waltl</name>
    <name type="common">Iberian ribbed newt</name>
    <dbReference type="NCBI Taxonomy" id="8319"/>
    <lineage>
        <taxon>Eukaryota</taxon>
        <taxon>Metazoa</taxon>
        <taxon>Chordata</taxon>
        <taxon>Craniata</taxon>
        <taxon>Vertebrata</taxon>
        <taxon>Euteleostomi</taxon>
        <taxon>Amphibia</taxon>
        <taxon>Batrachia</taxon>
        <taxon>Caudata</taxon>
        <taxon>Salamandroidea</taxon>
        <taxon>Salamandridae</taxon>
        <taxon>Pleurodelinae</taxon>
        <taxon>Pleurodeles</taxon>
    </lineage>
</organism>
<evidence type="ECO:0000256" key="1">
    <source>
        <dbReference type="SAM" id="MobiDB-lite"/>
    </source>
</evidence>
<accession>A0AAV7REM2</accession>
<protein>
    <submittedName>
        <fullName evidence="2">Uncharacterized protein</fullName>
    </submittedName>
</protein>
<comment type="caution">
    <text evidence="2">The sequence shown here is derived from an EMBL/GenBank/DDBJ whole genome shotgun (WGS) entry which is preliminary data.</text>
</comment>
<dbReference type="EMBL" id="JANPWB010000009">
    <property type="protein sequence ID" value="KAJ1150555.1"/>
    <property type="molecule type" value="Genomic_DNA"/>
</dbReference>
<sequence length="137" mass="14649">MASEAPLVECVSEFSAGARERRPPLRSSAPVSDPWLRLADCAWCGGPIPRHQRSASPATQDETPLLLSGARGRCPRTRPRWILGHCPSTELSGPRVMNPGGHAYQESDPAPCWVVQKAARRSCTPGSDLASGLVPSP</sequence>
<evidence type="ECO:0000313" key="3">
    <source>
        <dbReference type="Proteomes" id="UP001066276"/>
    </source>
</evidence>
<reference evidence="2" key="1">
    <citation type="journal article" date="2022" name="bioRxiv">
        <title>Sequencing and chromosome-scale assembly of the giantPleurodeles waltlgenome.</title>
        <authorList>
            <person name="Brown T."/>
            <person name="Elewa A."/>
            <person name="Iarovenko S."/>
            <person name="Subramanian E."/>
            <person name="Araus A.J."/>
            <person name="Petzold A."/>
            <person name="Susuki M."/>
            <person name="Suzuki K.-i.T."/>
            <person name="Hayashi T."/>
            <person name="Toyoda A."/>
            <person name="Oliveira C."/>
            <person name="Osipova E."/>
            <person name="Leigh N.D."/>
            <person name="Simon A."/>
            <person name="Yun M.H."/>
        </authorList>
    </citation>
    <scope>NUCLEOTIDE SEQUENCE</scope>
    <source>
        <strain evidence="2">20211129_DDA</strain>
        <tissue evidence="2">Liver</tissue>
    </source>
</reference>
<feature type="region of interest" description="Disordered" evidence="1">
    <location>
        <begin position="50"/>
        <end position="72"/>
    </location>
</feature>
<keyword evidence="3" id="KW-1185">Reference proteome</keyword>
<evidence type="ECO:0000313" key="2">
    <source>
        <dbReference type="EMBL" id="KAJ1150555.1"/>
    </source>
</evidence>
<gene>
    <name evidence="2" type="ORF">NDU88_003345</name>
</gene>